<evidence type="ECO:0000313" key="2">
    <source>
        <dbReference type="EMBL" id="ONK56668.1"/>
    </source>
</evidence>
<evidence type="ECO:0000313" key="3">
    <source>
        <dbReference type="Proteomes" id="UP000243459"/>
    </source>
</evidence>
<keyword evidence="3" id="KW-1185">Reference proteome</keyword>
<name>A0A5P1E2D9_ASPOF</name>
<feature type="region of interest" description="Disordered" evidence="1">
    <location>
        <begin position="1"/>
        <end position="34"/>
    </location>
</feature>
<dbReference type="EMBL" id="CM007390">
    <property type="protein sequence ID" value="ONK56668.1"/>
    <property type="molecule type" value="Genomic_DNA"/>
</dbReference>
<proteinExistence type="predicted"/>
<dbReference type="AlphaFoldDB" id="A0A5P1E2D9"/>
<dbReference type="Gramene" id="ONK56668">
    <property type="protein sequence ID" value="ONK56668"/>
    <property type="gene ID" value="A4U43_C10F11420"/>
</dbReference>
<protein>
    <submittedName>
        <fullName evidence="2">Uncharacterized protein</fullName>
    </submittedName>
</protein>
<accession>A0A5P1E2D9</accession>
<organism evidence="2 3">
    <name type="scientific">Asparagus officinalis</name>
    <name type="common">Garden asparagus</name>
    <dbReference type="NCBI Taxonomy" id="4686"/>
    <lineage>
        <taxon>Eukaryota</taxon>
        <taxon>Viridiplantae</taxon>
        <taxon>Streptophyta</taxon>
        <taxon>Embryophyta</taxon>
        <taxon>Tracheophyta</taxon>
        <taxon>Spermatophyta</taxon>
        <taxon>Magnoliopsida</taxon>
        <taxon>Liliopsida</taxon>
        <taxon>Asparagales</taxon>
        <taxon>Asparagaceae</taxon>
        <taxon>Asparagoideae</taxon>
        <taxon>Asparagus</taxon>
    </lineage>
</organism>
<dbReference type="Proteomes" id="UP000243459">
    <property type="component" value="Chromosome 10"/>
</dbReference>
<sequence>MNRTVDYTEAPSSSNNSDPEAADGKMCFSDLSPNSDFKSPPIDFLYQASKPPTSTLTPALNSLMMLSAV</sequence>
<feature type="compositionally biased region" description="Polar residues" evidence="1">
    <location>
        <begin position="1"/>
        <end position="18"/>
    </location>
</feature>
<gene>
    <name evidence="2" type="ORF">A4U43_C10F11420</name>
</gene>
<reference evidence="3" key="1">
    <citation type="journal article" date="2017" name="Nat. Commun.">
        <title>The asparagus genome sheds light on the origin and evolution of a young Y chromosome.</title>
        <authorList>
            <person name="Harkess A."/>
            <person name="Zhou J."/>
            <person name="Xu C."/>
            <person name="Bowers J.E."/>
            <person name="Van der Hulst R."/>
            <person name="Ayyampalayam S."/>
            <person name="Mercati F."/>
            <person name="Riccardi P."/>
            <person name="McKain M.R."/>
            <person name="Kakrana A."/>
            <person name="Tang H."/>
            <person name="Ray J."/>
            <person name="Groenendijk J."/>
            <person name="Arikit S."/>
            <person name="Mathioni S.M."/>
            <person name="Nakano M."/>
            <person name="Shan H."/>
            <person name="Telgmann-Rauber A."/>
            <person name="Kanno A."/>
            <person name="Yue Z."/>
            <person name="Chen H."/>
            <person name="Li W."/>
            <person name="Chen Y."/>
            <person name="Xu X."/>
            <person name="Zhang Y."/>
            <person name="Luo S."/>
            <person name="Chen H."/>
            <person name="Gao J."/>
            <person name="Mao Z."/>
            <person name="Pires J.C."/>
            <person name="Luo M."/>
            <person name="Kudrna D."/>
            <person name="Wing R.A."/>
            <person name="Meyers B.C."/>
            <person name="Yi K."/>
            <person name="Kong H."/>
            <person name="Lavrijsen P."/>
            <person name="Sunseri F."/>
            <person name="Falavigna A."/>
            <person name="Ye Y."/>
            <person name="Leebens-Mack J.H."/>
            <person name="Chen G."/>
        </authorList>
    </citation>
    <scope>NUCLEOTIDE SEQUENCE [LARGE SCALE GENOMIC DNA]</scope>
    <source>
        <strain evidence="3">cv. DH0086</strain>
    </source>
</reference>
<evidence type="ECO:0000256" key="1">
    <source>
        <dbReference type="SAM" id="MobiDB-lite"/>
    </source>
</evidence>